<dbReference type="InterPro" id="IPR045878">
    <property type="entry name" value="GG1/2"/>
</dbReference>
<dbReference type="GO" id="GO:0007165">
    <property type="term" value="P:signal transduction"/>
    <property type="evidence" value="ECO:0007669"/>
    <property type="project" value="UniProtKB-KW"/>
</dbReference>
<keyword evidence="3" id="KW-0472">Membrane</keyword>
<dbReference type="GO" id="GO:0005886">
    <property type="term" value="C:plasma membrane"/>
    <property type="evidence" value="ECO:0007669"/>
    <property type="project" value="UniProtKB-SubCell"/>
</dbReference>
<dbReference type="EMBL" id="LNRQ01000007">
    <property type="protein sequence ID" value="KZM87058.1"/>
    <property type="molecule type" value="Genomic_DNA"/>
</dbReference>
<proteinExistence type="predicted"/>
<dbReference type="STRING" id="79200.A0A164T4V5"/>
<evidence type="ECO:0000256" key="3">
    <source>
        <dbReference type="ARBA" id="ARBA00023136"/>
    </source>
</evidence>
<keyword evidence="4" id="KW-0807">Transducer</keyword>
<comment type="caution">
    <text evidence="5">The sequence shown here is derived from an EMBL/GenBank/DDBJ whole genome shotgun (WGS) entry which is preliminary data.</text>
</comment>
<reference evidence="5" key="1">
    <citation type="journal article" date="2016" name="Nat. Genet.">
        <title>A high-quality carrot genome assembly provides new insights into carotenoid accumulation and asterid genome evolution.</title>
        <authorList>
            <person name="Iorizzo M."/>
            <person name="Ellison S."/>
            <person name="Senalik D."/>
            <person name="Zeng P."/>
            <person name="Satapoomin P."/>
            <person name="Huang J."/>
            <person name="Bowman M."/>
            <person name="Iovene M."/>
            <person name="Sanseverino W."/>
            <person name="Cavagnaro P."/>
            <person name="Yildiz M."/>
            <person name="Macko-Podgorni A."/>
            <person name="Moranska E."/>
            <person name="Grzebelus E."/>
            <person name="Grzebelus D."/>
            <person name="Ashrafi H."/>
            <person name="Zheng Z."/>
            <person name="Cheng S."/>
            <person name="Spooner D."/>
            <person name="Van Deynze A."/>
            <person name="Simon P."/>
        </authorList>
    </citation>
    <scope>NUCLEOTIDE SEQUENCE [LARGE SCALE GENOMIC DNA]</scope>
    <source>
        <tissue evidence="5">Leaf</tissue>
    </source>
</reference>
<evidence type="ECO:0000256" key="1">
    <source>
        <dbReference type="ARBA" id="ARBA00004236"/>
    </source>
</evidence>
<evidence type="ECO:0000256" key="2">
    <source>
        <dbReference type="ARBA" id="ARBA00022475"/>
    </source>
</evidence>
<evidence type="ECO:0000256" key="4">
    <source>
        <dbReference type="ARBA" id="ARBA00023224"/>
    </source>
</evidence>
<name>A0A164T4V5_DAUCS</name>
<comment type="subcellular location">
    <subcellularLocation>
        <location evidence="1">Cell membrane</location>
    </subcellularLocation>
</comment>
<sequence length="88" mass="9997">MESQDSGHTVSLVASADTRGKHRIIAELRRLEQEARILEAFHILEFCCLIFLNFAEELDQIEKMEKASPACKELLVNVESRPDPLLAM</sequence>
<dbReference type="PANTHER" id="PTHR35129">
    <property type="entry name" value="GUANINE NUCLEOTIDE-BINDING PROTEIN SUBUNIT GAMMA 1"/>
    <property type="match status" value="1"/>
</dbReference>
<gene>
    <name evidence="5" type="ORF">DCAR_024192</name>
</gene>
<keyword evidence="2" id="KW-1003">Cell membrane</keyword>
<accession>A0A164T4V5</accession>
<dbReference type="PANTHER" id="PTHR35129:SF6">
    <property type="entry name" value="G PROTEIN GAMMA DOMAIN-CONTAINING PROTEIN"/>
    <property type="match status" value="1"/>
</dbReference>
<dbReference type="OMA" id="DAKGCRC"/>
<dbReference type="AlphaFoldDB" id="A0A164T4V5"/>
<evidence type="ECO:0000313" key="5">
    <source>
        <dbReference type="EMBL" id="KZM87058.1"/>
    </source>
</evidence>
<organism evidence="5">
    <name type="scientific">Daucus carota subsp. sativus</name>
    <name type="common">Carrot</name>
    <dbReference type="NCBI Taxonomy" id="79200"/>
    <lineage>
        <taxon>Eukaryota</taxon>
        <taxon>Viridiplantae</taxon>
        <taxon>Streptophyta</taxon>
        <taxon>Embryophyta</taxon>
        <taxon>Tracheophyta</taxon>
        <taxon>Spermatophyta</taxon>
        <taxon>Magnoliopsida</taxon>
        <taxon>eudicotyledons</taxon>
        <taxon>Gunneridae</taxon>
        <taxon>Pentapetalae</taxon>
        <taxon>asterids</taxon>
        <taxon>campanulids</taxon>
        <taxon>Apiales</taxon>
        <taxon>Apiaceae</taxon>
        <taxon>Apioideae</taxon>
        <taxon>Scandiceae</taxon>
        <taxon>Daucinae</taxon>
        <taxon>Daucus</taxon>
        <taxon>Daucus sect. Daucus</taxon>
    </lineage>
</organism>
<dbReference type="Gramene" id="KZM87058">
    <property type="protein sequence ID" value="KZM87058"/>
    <property type="gene ID" value="DCAR_024192"/>
</dbReference>
<protein>
    <submittedName>
        <fullName evidence="5">Uncharacterized protein</fullName>
    </submittedName>
</protein>